<dbReference type="Pfam" id="PF25051">
    <property type="entry name" value="WHD_MCM8"/>
    <property type="match status" value="1"/>
</dbReference>
<dbReference type="GO" id="GO:0006310">
    <property type="term" value="P:DNA recombination"/>
    <property type="evidence" value="ECO:0007669"/>
    <property type="project" value="UniProtKB-ARBA"/>
</dbReference>
<feature type="region of interest" description="Disordered" evidence="5">
    <location>
        <begin position="16"/>
        <end position="35"/>
    </location>
</feature>
<dbReference type="InterPro" id="IPR056875">
    <property type="entry name" value="MCM8/REC_WHD"/>
</dbReference>
<comment type="subcellular location">
    <subcellularLocation>
        <location evidence="1">Nucleus</location>
    </subcellularLocation>
</comment>
<dbReference type="GO" id="GO:0005524">
    <property type="term" value="F:ATP binding"/>
    <property type="evidence" value="ECO:0007669"/>
    <property type="project" value="InterPro"/>
</dbReference>
<comment type="similarity">
    <text evidence="2">Belongs to the MCM family.</text>
</comment>
<dbReference type="AlphaFoldDB" id="A0A7S0D3T3"/>
<feature type="domain" description="MCM AAA-lid" evidence="6">
    <location>
        <begin position="172"/>
        <end position="256"/>
    </location>
</feature>
<feature type="domain" description="MCM8/REC winged helix" evidence="7">
    <location>
        <begin position="272"/>
        <end position="341"/>
    </location>
</feature>
<keyword evidence="4" id="KW-0539">Nucleus</keyword>
<dbReference type="EMBL" id="HBEN01008922">
    <property type="protein sequence ID" value="CAD8442491.1"/>
    <property type="molecule type" value="Transcribed_RNA"/>
</dbReference>
<dbReference type="InterPro" id="IPR027417">
    <property type="entry name" value="P-loop_NTPase"/>
</dbReference>
<evidence type="ECO:0000259" key="7">
    <source>
        <dbReference type="Pfam" id="PF25051"/>
    </source>
</evidence>
<dbReference type="EC" id="3.6.4.12" evidence="3"/>
<evidence type="ECO:0000256" key="4">
    <source>
        <dbReference type="ARBA" id="ARBA00023242"/>
    </source>
</evidence>
<dbReference type="GO" id="GO:0003697">
    <property type="term" value="F:single-stranded DNA binding"/>
    <property type="evidence" value="ECO:0007669"/>
    <property type="project" value="TreeGrafter"/>
</dbReference>
<proteinExistence type="inferred from homology"/>
<dbReference type="GO" id="GO:0005634">
    <property type="term" value="C:nucleus"/>
    <property type="evidence" value="ECO:0007669"/>
    <property type="project" value="UniProtKB-SubCell"/>
</dbReference>
<evidence type="ECO:0000256" key="5">
    <source>
        <dbReference type="SAM" id="MobiDB-lite"/>
    </source>
</evidence>
<name>A0A7S0D3T3_MICPS</name>
<feature type="region of interest" description="Disordered" evidence="5">
    <location>
        <begin position="102"/>
        <end position="144"/>
    </location>
</feature>
<dbReference type="Gene3D" id="3.40.50.300">
    <property type="entry name" value="P-loop containing nucleotide triphosphate hydrolases"/>
    <property type="match status" value="1"/>
</dbReference>
<gene>
    <name evidence="8" type="ORF">MSP1401_LOCUS7415</name>
</gene>
<evidence type="ECO:0000313" key="8">
    <source>
        <dbReference type="EMBL" id="CAD8442491.1"/>
    </source>
</evidence>
<dbReference type="CDD" id="cd22247">
    <property type="entry name" value="MCM8_WHD"/>
    <property type="match status" value="1"/>
</dbReference>
<dbReference type="Pfam" id="PF17855">
    <property type="entry name" value="MCM_lid"/>
    <property type="match status" value="1"/>
</dbReference>
<organism evidence="8">
    <name type="scientific">Micromonas pusilla</name>
    <name type="common">Picoplanktonic green alga</name>
    <name type="synonym">Chromulina pusilla</name>
    <dbReference type="NCBI Taxonomy" id="38833"/>
    <lineage>
        <taxon>Eukaryota</taxon>
        <taxon>Viridiplantae</taxon>
        <taxon>Chlorophyta</taxon>
        <taxon>Mamiellophyceae</taxon>
        <taxon>Mamiellales</taxon>
        <taxon>Mamiellaceae</taxon>
        <taxon>Micromonas</taxon>
    </lineage>
</organism>
<evidence type="ECO:0000259" key="6">
    <source>
        <dbReference type="Pfam" id="PF17855"/>
    </source>
</evidence>
<sequence>MEEVASGLGAVYGDGCFDDRPRGDEDETGRENGSFLDAVDDLADVVSGKFGPAGACSDAERLHFADAEGWVRAELARAIESIVESLIATKGKLAEIYGGAGREVETTSKARSDDDDDDDERRRRTRSGPGPGAGPGSEKPFDRDFNRVSLKRQLRLDLHGADAEFAPLPRGLMRKYVAYAAAYCHPKLTPPAAEVLQEYYLELRARSAAGADVTPITPRQLESLCRLAEARAKVELRETVTRSDACDAVEIMRESLREVMSGNALGKGFSGRGGKPNKRGKAKLFVDGMNARAREKQSAYFTTGELHALADDLRLELKDVDGFIESLNVAGEILKSGRLYKSASS</sequence>
<dbReference type="SMART" id="SM00350">
    <property type="entry name" value="MCM"/>
    <property type="match status" value="1"/>
</dbReference>
<dbReference type="InterPro" id="IPR031327">
    <property type="entry name" value="MCM"/>
</dbReference>
<dbReference type="InterPro" id="IPR041562">
    <property type="entry name" value="MCM_lid"/>
</dbReference>
<dbReference type="GO" id="GO:0042555">
    <property type="term" value="C:MCM complex"/>
    <property type="evidence" value="ECO:0007669"/>
    <property type="project" value="TreeGrafter"/>
</dbReference>
<evidence type="ECO:0000256" key="2">
    <source>
        <dbReference type="ARBA" id="ARBA00008010"/>
    </source>
</evidence>
<dbReference type="SUPFAM" id="SSF52540">
    <property type="entry name" value="P-loop containing nucleoside triphosphate hydrolases"/>
    <property type="match status" value="1"/>
</dbReference>
<dbReference type="PANTHER" id="PTHR11630">
    <property type="entry name" value="DNA REPLICATION LICENSING FACTOR MCM FAMILY MEMBER"/>
    <property type="match status" value="1"/>
</dbReference>
<dbReference type="GO" id="GO:0017116">
    <property type="term" value="F:single-stranded DNA helicase activity"/>
    <property type="evidence" value="ECO:0007669"/>
    <property type="project" value="TreeGrafter"/>
</dbReference>
<protein>
    <recommendedName>
        <fullName evidence="3">DNA helicase</fullName>
        <ecNumber evidence="3">3.6.4.12</ecNumber>
    </recommendedName>
</protein>
<accession>A0A7S0D3T3</accession>
<reference evidence="8" key="1">
    <citation type="submission" date="2021-01" db="EMBL/GenBank/DDBJ databases">
        <authorList>
            <person name="Corre E."/>
            <person name="Pelletier E."/>
            <person name="Niang G."/>
            <person name="Scheremetjew M."/>
            <person name="Finn R."/>
            <person name="Kale V."/>
            <person name="Holt S."/>
            <person name="Cochrane G."/>
            <person name="Meng A."/>
            <person name="Brown T."/>
            <person name="Cohen L."/>
        </authorList>
    </citation>
    <scope>NUCLEOTIDE SEQUENCE</scope>
    <source>
        <strain evidence="8">CCAC1681</strain>
    </source>
</reference>
<feature type="compositionally biased region" description="Basic and acidic residues" evidence="5">
    <location>
        <begin position="102"/>
        <end position="112"/>
    </location>
</feature>
<evidence type="ECO:0000256" key="1">
    <source>
        <dbReference type="ARBA" id="ARBA00004123"/>
    </source>
</evidence>
<dbReference type="PANTHER" id="PTHR11630:SF47">
    <property type="entry name" value="DNA HELICASE MCM8"/>
    <property type="match status" value="1"/>
</dbReference>
<evidence type="ECO:0000256" key="3">
    <source>
        <dbReference type="ARBA" id="ARBA00012551"/>
    </source>
</evidence>